<keyword evidence="1" id="KW-0812">Transmembrane</keyword>
<evidence type="ECO:0000313" key="2">
    <source>
        <dbReference type="EMBL" id="MFC7204715.1"/>
    </source>
</evidence>
<keyword evidence="3" id="KW-1185">Reference proteome</keyword>
<gene>
    <name evidence="2" type="ORF">ACFQJC_14440</name>
</gene>
<evidence type="ECO:0000313" key="3">
    <source>
        <dbReference type="Proteomes" id="UP001596481"/>
    </source>
</evidence>
<reference evidence="2 3" key="1">
    <citation type="journal article" date="2019" name="Int. J. Syst. Evol. Microbiol.">
        <title>The Global Catalogue of Microorganisms (GCM) 10K type strain sequencing project: providing services to taxonomists for standard genome sequencing and annotation.</title>
        <authorList>
            <consortium name="The Broad Institute Genomics Platform"/>
            <consortium name="The Broad Institute Genome Sequencing Center for Infectious Disease"/>
            <person name="Wu L."/>
            <person name="Ma J."/>
        </authorList>
    </citation>
    <scope>NUCLEOTIDE SEQUENCE [LARGE SCALE GENOMIC DNA]</scope>
    <source>
        <strain evidence="2 3">DSM 29988</strain>
    </source>
</reference>
<name>A0ABD5ZIG5_9EURY</name>
<keyword evidence="1" id="KW-0472">Membrane</keyword>
<organism evidence="2 3">
    <name type="scientific">Haloferax namakaokahaiae</name>
    <dbReference type="NCBI Taxonomy" id="1748331"/>
    <lineage>
        <taxon>Archaea</taxon>
        <taxon>Methanobacteriati</taxon>
        <taxon>Methanobacteriota</taxon>
        <taxon>Stenosarchaea group</taxon>
        <taxon>Halobacteria</taxon>
        <taxon>Halobacteriales</taxon>
        <taxon>Haloferacaceae</taxon>
        <taxon>Haloferax</taxon>
    </lineage>
</organism>
<proteinExistence type="predicted"/>
<dbReference type="RefSeq" id="WP_390224639.1">
    <property type="nucleotide sequence ID" value="NZ_JBHTAA010000005.1"/>
</dbReference>
<feature type="transmembrane region" description="Helical" evidence="1">
    <location>
        <begin position="14"/>
        <end position="32"/>
    </location>
</feature>
<keyword evidence="1" id="KW-1133">Transmembrane helix</keyword>
<dbReference type="Proteomes" id="UP001596481">
    <property type="component" value="Unassembled WGS sequence"/>
</dbReference>
<accession>A0ABD5ZIG5</accession>
<protein>
    <recommendedName>
        <fullName evidence="4">Preprotein translocase subunit TatA</fullName>
    </recommendedName>
</protein>
<dbReference type="EMBL" id="JBHTAA010000005">
    <property type="protein sequence ID" value="MFC7204715.1"/>
    <property type="molecule type" value="Genomic_DNA"/>
</dbReference>
<evidence type="ECO:0000256" key="1">
    <source>
        <dbReference type="SAM" id="Phobius"/>
    </source>
</evidence>
<evidence type="ECO:0008006" key="4">
    <source>
        <dbReference type="Google" id="ProtNLM"/>
    </source>
</evidence>
<dbReference type="AlphaFoldDB" id="A0ABD5ZIG5"/>
<comment type="caution">
    <text evidence="2">The sequence shown here is derived from an EMBL/GenBank/DDBJ whole genome shotgun (WGS) entry which is preliminary data.</text>
</comment>
<sequence length="44" mass="4911">MIPLFPGIPGGSEVFLVFAVIIIPIYVAYRVLKWGKHIVEKAVE</sequence>